<keyword evidence="4" id="KW-0862">Zinc</keyword>
<comment type="caution">
    <text evidence="7">The sequence shown here is derived from an EMBL/GenBank/DDBJ whole genome shotgun (WGS) entry which is preliminary data.</text>
</comment>
<keyword evidence="2" id="KW-0479">Metal-binding</keyword>
<dbReference type="Proteomes" id="UP001652503">
    <property type="component" value="Unassembled WGS sequence"/>
</dbReference>
<dbReference type="PANTHER" id="PTHR37326:SF1">
    <property type="entry name" value="BLL3975 PROTEIN"/>
    <property type="match status" value="1"/>
</dbReference>
<evidence type="ECO:0000256" key="5">
    <source>
        <dbReference type="SAM" id="Phobius"/>
    </source>
</evidence>
<dbReference type="EMBL" id="JAOWLA010000018">
    <property type="protein sequence ID" value="MCV2866369.1"/>
    <property type="molecule type" value="Genomic_DNA"/>
</dbReference>
<evidence type="ECO:0000256" key="4">
    <source>
        <dbReference type="ARBA" id="ARBA00022833"/>
    </source>
</evidence>
<protein>
    <submittedName>
        <fullName evidence="7">Succinylglutamate desuccinylase/aspartoacylase family protein</fullName>
    </submittedName>
</protein>
<proteinExistence type="predicted"/>
<keyword evidence="5" id="KW-0812">Transmembrane</keyword>
<dbReference type="Pfam" id="PF24827">
    <property type="entry name" value="AstE_AspA_cat"/>
    <property type="match status" value="1"/>
</dbReference>
<sequence>MSIADFARGTAISTSEYTKIIVSHIALIFSIHFLFYYVRKLVGRREIPHTEGLQMPNHASDSRLRLTIDLDRPGRSVGDLMLRWSDNTNPLGYHPIPVISIKGRDGPVVLILGGTHGDEFEGPAAIMRLARRLSPDTLAGQVILIPALNAPALAASSRVNPLDGANLNRAFPGDADGGPSAMLAHFVETVLMPRVDAVIDLHSGGKAAFFQPCALATRTADSGLYARNLALAKAFGLPLIWVLGENNDNRSVNAAAERAGVPMIAAELGGGGGSDPAITGLAEFGLLQCLGYLGLVDSPPVSNTPPRRVQIASPLDSVYAPADCLFDRAVSAGQDVSAGQTVGWVHHPAEPERASRLLSFPTDGLVLAHICRGMVRRGELLALVARDVPEGH</sequence>
<gene>
    <name evidence="7" type="ORF">OE647_16755</name>
</gene>
<accession>A0ABT2Z5E4</accession>
<keyword evidence="8" id="KW-1185">Reference proteome</keyword>
<dbReference type="PANTHER" id="PTHR37326">
    <property type="entry name" value="BLL3975 PROTEIN"/>
    <property type="match status" value="1"/>
</dbReference>
<evidence type="ECO:0000256" key="3">
    <source>
        <dbReference type="ARBA" id="ARBA00022801"/>
    </source>
</evidence>
<dbReference type="SUPFAM" id="SSF53187">
    <property type="entry name" value="Zn-dependent exopeptidases"/>
    <property type="match status" value="1"/>
</dbReference>
<evidence type="ECO:0000256" key="2">
    <source>
        <dbReference type="ARBA" id="ARBA00022723"/>
    </source>
</evidence>
<dbReference type="CDD" id="cd06252">
    <property type="entry name" value="M14_ASTE_ASPA-like"/>
    <property type="match status" value="1"/>
</dbReference>
<evidence type="ECO:0000259" key="6">
    <source>
        <dbReference type="Pfam" id="PF24827"/>
    </source>
</evidence>
<evidence type="ECO:0000256" key="1">
    <source>
        <dbReference type="ARBA" id="ARBA00001947"/>
    </source>
</evidence>
<feature type="transmembrane region" description="Helical" evidence="5">
    <location>
        <begin position="20"/>
        <end position="38"/>
    </location>
</feature>
<keyword evidence="5" id="KW-1133">Transmembrane helix</keyword>
<dbReference type="RefSeq" id="WP_263722904.1">
    <property type="nucleotide sequence ID" value="NZ_JAOWLA010000018.1"/>
</dbReference>
<feature type="domain" description="Succinylglutamate desuccinylase/Aspartoacylase catalytic" evidence="6">
    <location>
        <begin position="106"/>
        <end position="278"/>
    </location>
</feature>
<evidence type="ECO:0000313" key="7">
    <source>
        <dbReference type="EMBL" id="MCV2866369.1"/>
    </source>
</evidence>
<name>A0ABT2Z5E4_9RHOB</name>
<dbReference type="InterPro" id="IPR055438">
    <property type="entry name" value="AstE_AspA_cat"/>
</dbReference>
<comment type="cofactor">
    <cofactor evidence="1">
        <name>Zn(2+)</name>
        <dbReference type="ChEBI" id="CHEBI:29105"/>
    </cofactor>
</comment>
<dbReference type="Gene3D" id="3.40.630.10">
    <property type="entry name" value="Zn peptidases"/>
    <property type="match status" value="1"/>
</dbReference>
<organism evidence="7 8">
    <name type="scientific">Albidovulum sediminicola</name>
    <dbReference type="NCBI Taxonomy" id="2984331"/>
    <lineage>
        <taxon>Bacteria</taxon>
        <taxon>Pseudomonadati</taxon>
        <taxon>Pseudomonadota</taxon>
        <taxon>Alphaproteobacteria</taxon>
        <taxon>Rhodobacterales</taxon>
        <taxon>Paracoccaceae</taxon>
        <taxon>Albidovulum</taxon>
    </lineage>
</organism>
<reference evidence="7 8" key="1">
    <citation type="submission" date="2022-10" db="EMBL/GenBank/DDBJ databases">
        <title>Defluviimonas sp. nov., isolated from ocean surface water.</title>
        <authorList>
            <person name="He W."/>
            <person name="Wang L."/>
            <person name="Zhang D.-F."/>
        </authorList>
    </citation>
    <scope>NUCLEOTIDE SEQUENCE [LARGE SCALE GENOMIC DNA]</scope>
    <source>
        <strain evidence="7 8">WL0075</strain>
    </source>
</reference>
<evidence type="ECO:0000313" key="8">
    <source>
        <dbReference type="Proteomes" id="UP001652503"/>
    </source>
</evidence>
<keyword evidence="3" id="KW-0378">Hydrolase</keyword>
<keyword evidence="5" id="KW-0472">Membrane</keyword>
<dbReference type="InterPro" id="IPR053138">
    <property type="entry name" value="N-alpha-Ac-DABA_deacetylase"/>
</dbReference>